<dbReference type="Gene3D" id="3.90.1170.40">
    <property type="entry name" value="Molybdopterin biosynthesis MoaE subunit"/>
    <property type="match status" value="1"/>
</dbReference>
<dbReference type="HOGENOM" id="CLU_069141_1_0_0"/>
<dbReference type="Proteomes" id="UP000000379">
    <property type="component" value="Chromosome"/>
</dbReference>
<reference evidence="1 2" key="2">
    <citation type="journal article" date="2011" name="Stand. Genomic Sci.">
        <title>Complete genome sequence of Truepera radiovictrix type strain (RQ-24).</title>
        <authorList>
            <person name="Ivanova N."/>
            <person name="Rohde C."/>
            <person name="Munk C."/>
            <person name="Nolan M."/>
            <person name="Lucas S."/>
            <person name="Del Rio T.G."/>
            <person name="Tice H."/>
            <person name="Deshpande S."/>
            <person name="Cheng J.F."/>
            <person name="Tapia R."/>
            <person name="Han C."/>
            <person name="Goodwin L."/>
            <person name="Pitluck S."/>
            <person name="Liolios K."/>
            <person name="Mavromatis K."/>
            <person name="Mikhailova N."/>
            <person name="Pati A."/>
            <person name="Chen A."/>
            <person name="Palaniappan K."/>
            <person name="Land M."/>
            <person name="Hauser L."/>
            <person name="Chang Y.J."/>
            <person name="Jeffries C.D."/>
            <person name="Brambilla E."/>
            <person name="Rohde M."/>
            <person name="Goker M."/>
            <person name="Tindall B.J."/>
            <person name="Woyke T."/>
            <person name="Bristow J."/>
            <person name="Eisen J.A."/>
            <person name="Markowitz V."/>
            <person name="Hugenholtz P."/>
            <person name="Kyrpides N.C."/>
            <person name="Klenk H.P."/>
            <person name="Lapidus A."/>
        </authorList>
    </citation>
    <scope>NUCLEOTIDE SEQUENCE [LARGE SCALE GENOMIC DNA]</scope>
    <source>
        <strain evidence="2">DSM 17093 / CIP 108686 / LMG 22925 / RQ-24</strain>
    </source>
</reference>
<dbReference type="Pfam" id="PF02391">
    <property type="entry name" value="MoaE"/>
    <property type="match status" value="1"/>
</dbReference>
<dbReference type="PANTHER" id="PTHR23404">
    <property type="entry name" value="MOLYBDOPTERIN SYNTHASE RELATED"/>
    <property type="match status" value="1"/>
</dbReference>
<accession>D7CSF8</accession>
<dbReference type="EMBL" id="CP002049">
    <property type="protein sequence ID" value="ADI15378.1"/>
    <property type="molecule type" value="Genomic_DNA"/>
</dbReference>
<dbReference type="InterPro" id="IPR003448">
    <property type="entry name" value="Mopterin_biosynth_MoaE"/>
</dbReference>
<dbReference type="eggNOG" id="COG1977">
    <property type="taxonomic scope" value="Bacteria"/>
</dbReference>
<reference evidence="2" key="1">
    <citation type="submission" date="2010-05" db="EMBL/GenBank/DDBJ databases">
        <title>The complete genome of Truepera radiovictris DSM 17093.</title>
        <authorList>
            <consortium name="US DOE Joint Genome Institute (JGI-PGF)"/>
            <person name="Lucas S."/>
            <person name="Copeland A."/>
            <person name="Lapidus A."/>
            <person name="Glavina del Rio T."/>
            <person name="Dalin E."/>
            <person name="Tice H."/>
            <person name="Bruce D."/>
            <person name="Goodwin L."/>
            <person name="Pitluck S."/>
            <person name="Kyrpides N."/>
            <person name="Mavromatis K."/>
            <person name="Ovchinnikova G."/>
            <person name="Munk A.C."/>
            <person name="Detter J.C."/>
            <person name="Han C."/>
            <person name="Tapia R."/>
            <person name="Land M."/>
            <person name="Hauser L."/>
            <person name="Markowitz V."/>
            <person name="Cheng J.-F."/>
            <person name="Hugenholtz P."/>
            <person name="Woyke T."/>
            <person name="Wu D."/>
            <person name="Tindall B."/>
            <person name="Pomrenke H.G."/>
            <person name="Brambilla E."/>
            <person name="Klenk H.-P."/>
            <person name="Eisen J.A."/>
        </authorList>
    </citation>
    <scope>NUCLEOTIDE SEQUENCE [LARGE SCALE GENOMIC DNA]</scope>
    <source>
        <strain evidence="2">DSM 17093 / CIP 108686 / LMG 22925 / RQ-24</strain>
    </source>
</reference>
<dbReference type="AlphaFoldDB" id="D7CSF8"/>
<dbReference type="CDD" id="cd00756">
    <property type="entry name" value="MoaE"/>
    <property type="match status" value="1"/>
</dbReference>
<dbReference type="InterPro" id="IPR003749">
    <property type="entry name" value="ThiS/MoaD-like"/>
</dbReference>
<dbReference type="CDD" id="cd00754">
    <property type="entry name" value="Ubl_MoaD"/>
    <property type="match status" value="1"/>
</dbReference>
<dbReference type="KEGG" id="tra:Trad_2268"/>
<evidence type="ECO:0000313" key="2">
    <source>
        <dbReference type="Proteomes" id="UP000000379"/>
    </source>
</evidence>
<dbReference type="Gene3D" id="3.10.20.30">
    <property type="match status" value="1"/>
</dbReference>
<dbReference type="SUPFAM" id="SSF54285">
    <property type="entry name" value="MoaD/ThiS"/>
    <property type="match status" value="1"/>
</dbReference>
<proteinExistence type="predicted"/>
<dbReference type="InterPro" id="IPR016155">
    <property type="entry name" value="Mopterin_synth/thiamin_S_b"/>
</dbReference>
<dbReference type="SUPFAM" id="SSF54690">
    <property type="entry name" value="Molybdopterin synthase subunit MoaE"/>
    <property type="match status" value="1"/>
</dbReference>
<name>D7CSF8_TRURR</name>
<protein>
    <submittedName>
        <fullName evidence="1">Molybdopterin converting factor, subunit 1</fullName>
    </submittedName>
</protein>
<dbReference type="InterPro" id="IPR012675">
    <property type="entry name" value="Beta-grasp_dom_sf"/>
</dbReference>
<dbReference type="OrthoDB" id="9803224at2"/>
<dbReference type="RefSeq" id="WP_013178741.1">
    <property type="nucleotide sequence ID" value="NC_014221.1"/>
</dbReference>
<dbReference type="STRING" id="649638.Trad_2268"/>
<dbReference type="eggNOG" id="COG0314">
    <property type="taxonomic scope" value="Bacteria"/>
</dbReference>
<dbReference type="Pfam" id="PF02597">
    <property type="entry name" value="ThiS"/>
    <property type="match status" value="1"/>
</dbReference>
<gene>
    <name evidence="1" type="ordered locus">Trad_2268</name>
</gene>
<evidence type="ECO:0000313" key="1">
    <source>
        <dbReference type="EMBL" id="ADI15378.1"/>
    </source>
</evidence>
<dbReference type="InterPro" id="IPR036563">
    <property type="entry name" value="MoaE_sf"/>
</dbReference>
<keyword evidence="2" id="KW-1185">Reference proteome</keyword>
<dbReference type="GO" id="GO:0006777">
    <property type="term" value="P:Mo-molybdopterin cofactor biosynthetic process"/>
    <property type="evidence" value="ECO:0007669"/>
    <property type="project" value="InterPro"/>
</dbReference>
<organism evidence="1 2">
    <name type="scientific">Truepera radiovictrix (strain DSM 17093 / CIP 108686 / LMG 22925 / RQ-24)</name>
    <dbReference type="NCBI Taxonomy" id="649638"/>
    <lineage>
        <taxon>Bacteria</taxon>
        <taxon>Thermotogati</taxon>
        <taxon>Deinococcota</taxon>
        <taxon>Deinococci</taxon>
        <taxon>Trueperales</taxon>
        <taxon>Trueperaceae</taxon>
        <taxon>Truepera</taxon>
    </lineage>
</organism>
<sequence>MRSTNRLSVLLFATYREQAGCKEVALEVPAGATVREVAAQLEAAFPELTLQGALAAINETYAAPDAVPAAGDTVAFFPPVAGGSGAAEAGRDHLFVVSGALDLEHLHALAVAPRYGAVASFVGTVRSPNAGQPVSHIDYEGYEAMILTQMKRAAAELRGRFALGHLVFAHRLGRLTPGEASIAIVISSEHRRAALEATHAAIDRLKELLPIWKREVTEAGAQWVAGSSAAAETL</sequence>